<feature type="compositionally biased region" description="Polar residues" evidence="1">
    <location>
        <begin position="17"/>
        <end position="41"/>
    </location>
</feature>
<dbReference type="GO" id="GO:0005737">
    <property type="term" value="C:cytoplasm"/>
    <property type="evidence" value="ECO:0007669"/>
    <property type="project" value="TreeGrafter"/>
</dbReference>
<organism evidence="3">
    <name type="scientific">Mucor ambiguus</name>
    <dbReference type="NCBI Taxonomy" id="91626"/>
    <lineage>
        <taxon>Eukaryota</taxon>
        <taxon>Fungi</taxon>
        <taxon>Fungi incertae sedis</taxon>
        <taxon>Mucoromycota</taxon>
        <taxon>Mucoromycotina</taxon>
        <taxon>Mucoromycetes</taxon>
        <taxon>Mucorales</taxon>
        <taxon>Mucorineae</taxon>
        <taxon>Mucoraceae</taxon>
        <taxon>Mucor</taxon>
    </lineage>
</organism>
<feature type="compositionally biased region" description="Polar residues" evidence="1">
    <location>
        <begin position="334"/>
        <end position="344"/>
    </location>
</feature>
<evidence type="ECO:0000259" key="2">
    <source>
        <dbReference type="PROSITE" id="PS51140"/>
    </source>
</evidence>
<gene>
    <name evidence="3" type="ORF">MAM1_0098d05142</name>
</gene>
<feature type="compositionally biased region" description="Low complexity" evidence="1">
    <location>
        <begin position="196"/>
        <end position="206"/>
    </location>
</feature>
<feature type="domain" description="CUE" evidence="2">
    <location>
        <begin position="67"/>
        <end position="110"/>
    </location>
</feature>
<dbReference type="SUPFAM" id="SSF46934">
    <property type="entry name" value="UBA-like"/>
    <property type="match status" value="1"/>
</dbReference>
<dbReference type="Gene3D" id="1.10.8.10">
    <property type="entry name" value="DNA helicase RuvA subunit, C-terminal domain"/>
    <property type="match status" value="1"/>
</dbReference>
<dbReference type="Pfam" id="PF08894">
    <property type="entry name" value="DUF1838"/>
    <property type="match status" value="1"/>
</dbReference>
<dbReference type="Proteomes" id="UP000053815">
    <property type="component" value="Unassembled WGS sequence"/>
</dbReference>
<dbReference type="InterPro" id="IPR041807">
    <property type="entry name" value="Cue5/Don1_CUE"/>
</dbReference>
<feature type="compositionally biased region" description="Polar residues" evidence="1">
    <location>
        <begin position="213"/>
        <end position="248"/>
    </location>
</feature>
<accession>A0A0C9MU91</accession>
<feature type="compositionally biased region" description="Low complexity" evidence="1">
    <location>
        <begin position="309"/>
        <end position="333"/>
    </location>
</feature>
<dbReference type="InterPro" id="IPR014990">
    <property type="entry name" value="DUF1838"/>
</dbReference>
<proteinExistence type="predicted"/>
<dbReference type="GO" id="GO:0043130">
    <property type="term" value="F:ubiquitin binding"/>
    <property type="evidence" value="ECO:0007669"/>
    <property type="project" value="InterPro"/>
</dbReference>
<sequence length="684" mass="75603">MSEPQTKPVDELMKPATPTTAEQVNQEEQVPITLPSSDNNDSPTEQTAATTPTPTPTTNSNNNTTTELSGDIKTLKDAFPDLDIDVIETILASQGGNLDAAFEVLLGMSDPSYKPEPEQSEGMNQLRQDEEYARRLAREGDAHYPQNNAQQQADQPLFNFQEELPIIKEKVIEAGTAAKNKIMSLYNQFMGPDNTQQQQGQSSQGGILESGMGNLSLSDNQAPPRQQYTAPLPQQQARPSQPTATSGSVDLYEWDGNKSPQSPVRNPLLSQRKESVTSTPAEQMLSDEEFARQLAKEDAEASAHVAPSNTVTTPPLTTTTTTAATNVPTTTTTSAQNAKSSASSDNEEVTFSALGNESEKATKPAGYTHTTNDDDDLDDLFDKQDSNLELSVESIDSVDKEAAKTSSQKVTCREYTVSDLLKVRYATNPSQDTFFQWEGSIFAFIPGQAPKKIFKCIGMNVSKAKIEDNKLKVSGKELTYYLDPTTGAKLERWDNPWTEEKNLPVVHIANDPVQMALPTFIPMDVRHNKFSNSAAIVTEIPLFYPNPLAVEDHTFDAFDNNKMYEAGEFFTFKCDAQQLDQPDTVDQVEVNWTRVSKFAPFMKMGGKAGYLVYHCTGYKLPQHATAGDLDALLAKEIQDVVPEYATADEYNPDAQNVSSWSYFKQHFDRYQNEPEATWPIPSKE</sequence>
<feature type="compositionally biased region" description="Low complexity" evidence="1">
    <location>
        <begin position="42"/>
        <end position="67"/>
    </location>
</feature>
<dbReference type="OrthoDB" id="899at2759"/>
<dbReference type="PANTHER" id="PTHR16461:SF5">
    <property type="entry name" value="TOLL-INTERACTING PROTEIN"/>
    <property type="match status" value="1"/>
</dbReference>
<feature type="region of interest" description="Disordered" evidence="1">
    <location>
        <begin position="190"/>
        <end position="378"/>
    </location>
</feature>
<dbReference type="CDD" id="cd14372">
    <property type="entry name" value="CUE_Cue5p_like"/>
    <property type="match status" value="1"/>
</dbReference>
<dbReference type="SMART" id="SM00546">
    <property type="entry name" value="CUE"/>
    <property type="match status" value="1"/>
</dbReference>
<keyword evidence="4" id="KW-1185">Reference proteome</keyword>
<feature type="region of interest" description="Disordered" evidence="1">
    <location>
        <begin position="1"/>
        <end position="68"/>
    </location>
</feature>
<dbReference type="AlphaFoldDB" id="A0A0C9MU91"/>
<name>A0A0C9MU91_9FUNG</name>
<dbReference type="InterPro" id="IPR009060">
    <property type="entry name" value="UBA-like_sf"/>
</dbReference>
<dbReference type="GO" id="GO:0031624">
    <property type="term" value="F:ubiquitin conjugating enzyme binding"/>
    <property type="evidence" value="ECO:0007669"/>
    <property type="project" value="TreeGrafter"/>
</dbReference>
<evidence type="ECO:0000313" key="4">
    <source>
        <dbReference type="Proteomes" id="UP000053815"/>
    </source>
</evidence>
<evidence type="ECO:0000313" key="3">
    <source>
        <dbReference type="EMBL" id="GAN05668.1"/>
    </source>
</evidence>
<dbReference type="PROSITE" id="PS51140">
    <property type="entry name" value="CUE"/>
    <property type="match status" value="1"/>
</dbReference>
<dbReference type="GO" id="GO:0006511">
    <property type="term" value="P:ubiquitin-dependent protein catabolic process"/>
    <property type="evidence" value="ECO:0007669"/>
    <property type="project" value="TreeGrafter"/>
</dbReference>
<dbReference type="EMBL" id="DF836387">
    <property type="protein sequence ID" value="GAN05668.1"/>
    <property type="molecule type" value="Genomic_DNA"/>
</dbReference>
<evidence type="ECO:0000256" key="1">
    <source>
        <dbReference type="SAM" id="MobiDB-lite"/>
    </source>
</evidence>
<dbReference type="STRING" id="91626.A0A0C9MU91"/>
<dbReference type="InterPro" id="IPR003892">
    <property type="entry name" value="CUE"/>
</dbReference>
<dbReference type="PANTHER" id="PTHR16461">
    <property type="entry name" value="TOLL-INTERACTING PROTEIN"/>
    <property type="match status" value="1"/>
</dbReference>
<feature type="compositionally biased region" description="Basic and acidic residues" evidence="1">
    <location>
        <begin position="289"/>
        <end position="301"/>
    </location>
</feature>
<reference evidence="3" key="1">
    <citation type="submission" date="2014-09" db="EMBL/GenBank/DDBJ databases">
        <title>Draft genome sequence of an oleaginous Mucoromycotina fungus Mucor ambiguus NBRC6742.</title>
        <authorList>
            <person name="Takeda I."/>
            <person name="Yamane N."/>
            <person name="Morita T."/>
            <person name="Tamano K."/>
            <person name="Machida M."/>
            <person name="Baker S."/>
            <person name="Koike H."/>
        </authorList>
    </citation>
    <scope>NUCLEOTIDE SEQUENCE</scope>
    <source>
        <strain evidence="3">NBRC 6742</strain>
    </source>
</reference>
<protein>
    <submittedName>
        <fullName evidence="3">DUF1838 family protein</fullName>
    </submittedName>
</protein>
<dbReference type="Pfam" id="PF02845">
    <property type="entry name" value="CUE"/>
    <property type="match status" value="1"/>
</dbReference>